<dbReference type="PANTHER" id="PTHR42881:SF13">
    <property type="entry name" value="PROLYL ENDOPEPTIDASE"/>
    <property type="match status" value="1"/>
</dbReference>
<dbReference type="Pfam" id="PF00326">
    <property type="entry name" value="Peptidase_S9"/>
    <property type="match status" value="1"/>
</dbReference>
<evidence type="ECO:0000256" key="1">
    <source>
        <dbReference type="ARBA" id="ARBA00022670"/>
    </source>
</evidence>
<dbReference type="Proteomes" id="UP000477680">
    <property type="component" value="Chromosome"/>
</dbReference>
<name>A0A6C0U619_9GAMM</name>
<protein>
    <submittedName>
        <fullName evidence="7">S9 family peptidase</fullName>
    </submittedName>
</protein>
<dbReference type="SUPFAM" id="SSF53474">
    <property type="entry name" value="alpha/beta-Hydrolases"/>
    <property type="match status" value="1"/>
</dbReference>
<dbReference type="Gene3D" id="2.130.10.120">
    <property type="entry name" value="Prolyl oligopeptidase, N-terminal domain"/>
    <property type="match status" value="1"/>
</dbReference>
<evidence type="ECO:0000313" key="7">
    <source>
        <dbReference type="EMBL" id="QIB67521.1"/>
    </source>
</evidence>
<accession>A0A6C0U619</accession>
<proteinExistence type="predicted"/>
<evidence type="ECO:0000256" key="3">
    <source>
        <dbReference type="ARBA" id="ARBA00022825"/>
    </source>
</evidence>
<gene>
    <name evidence="7" type="ORF">G3T16_03650</name>
</gene>
<dbReference type="InterPro" id="IPR001375">
    <property type="entry name" value="Peptidase_S9_cat"/>
</dbReference>
<dbReference type="AlphaFoldDB" id="A0A6C0U619"/>
<evidence type="ECO:0000259" key="6">
    <source>
        <dbReference type="Pfam" id="PF02897"/>
    </source>
</evidence>
<dbReference type="InterPro" id="IPR023302">
    <property type="entry name" value="Pept_S9A_N"/>
</dbReference>
<dbReference type="GO" id="GO:0004252">
    <property type="term" value="F:serine-type endopeptidase activity"/>
    <property type="evidence" value="ECO:0007669"/>
    <property type="project" value="InterPro"/>
</dbReference>
<feature type="domain" description="Peptidase S9 prolyl oligopeptidase catalytic" evidence="5">
    <location>
        <begin position="501"/>
        <end position="707"/>
    </location>
</feature>
<dbReference type="KEGG" id="kim:G3T16_03650"/>
<dbReference type="InterPro" id="IPR051167">
    <property type="entry name" value="Prolyl_oligopep/macrocyclase"/>
</dbReference>
<dbReference type="InterPro" id="IPR002470">
    <property type="entry name" value="Peptidase_S9A"/>
</dbReference>
<evidence type="ECO:0000259" key="5">
    <source>
        <dbReference type="Pfam" id="PF00326"/>
    </source>
</evidence>
<reference evidence="7 8" key="1">
    <citation type="submission" date="2020-02" db="EMBL/GenBank/DDBJ databases">
        <title>Genome sequencing for Kineobactrum sp. M2.</title>
        <authorList>
            <person name="Park S.-J."/>
        </authorList>
    </citation>
    <scope>NUCLEOTIDE SEQUENCE [LARGE SCALE GENOMIC DNA]</scope>
    <source>
        <strain evidence="7 8">M2</strain>
    </source>
</reference>
<dbReference type="GO" id="GO:0070012">
    <property type="term" value="F:oligopeptidase activity"/>
    <property type="evidence" value="ECO:0007669"/>
    <property type="project" value="TreeGrafter"/>
</dbReference>
<dbReference type="GO" id="GO:0005829">
    <property type="term" value="C:cytosol"/>
    <property type="evidence" value="ECO:0007669"/>
    <property type="project" value="TreeGrafter"/>
</dbReference>
<organism evidence="7 8">
    <name type="scientific">Kineobactrum salinum</name>
    <dbReference type="NCBI Taxonomy" id="2708301"/>
    <lineage>
        <taxon>Bacteria</taxon>
        <taxon>Pseudomonadati</taxon>
        <taxon>Pseudomonadota</taxon>
        <taxon>Gammaproteobacteria</taxon>
        <taxon>Cellvibrionales</taxon>
        <taxon>Halieaceae</taxon>
        <taxon>Kineobactrum</taxon>
    </lineage>
</organism>
<feature type="domain" description="Peptidase S9A N-terminal" evidence="6">
    <location>
        <begin position="25"/>
        <end position="428"/>
    </location>
</feature>
<dbReference type="PANTHER" id="PTHR42881">
    <property type="entry name" value="PROLYL ENDOPEPTIDASE"/>
    <property type="match status" value="1"/>
</dbReference>
<evidence type="ECO:0000313" key="8">
    <source>
        <dbReference type="Proteomes" id="UP000477680"/>
    </source>
</evidence>
<dbReference type="Gene3D" id="3.40.50.1820">
    <property type="entry name" value="alpha/beta hydrolase"/>
    <property type="match status" value="1"/>
</dbReference>
<keyword evidence="2" id="KW-0378">Hydrolase</keyword>
<dbReference type="SUPFAM" id="SSF50993">
    <property type="entry name" value="Peptidase/esterase 'gauge' domain"/>
    <property type="match status" value="1"/>
</dbReference>
<dbReference type="GO" id="GO:0006508">
    <property type="term" value="P:proteolysis"/>
    <property type="evidence" value="ECO:0007669"/>
    <property type="project" value="UniProtKB-KW"/>
</dbReference>
<dbReference type="PRINTS" id="PR00862">
    <property type="entry name" value="PROLIGOPTASE"/>
</dbReference>
<dbReference type="InterPro" id="IPR029058">
    <property type="entry name" value="AB_hydrolase_fold"/>
</dbReference>
<feature type="compositionally biased region" description="Basic and acidic residues" evidence="4">
    <location>
        <begin position="21"/>
        <end position="35"/>
    </location>
</feature>
<keyword evidence="3" id="KW-0720">Serine protease</keyword>
<keyword evidence="1" id="KW-0645">Protease</keyword>
<dbReference type="Pfam" id="PF02897">
    <property type="entry name" value="Peptidase_S9_N"/>
    <property type="match status" value="1"/>
</dbReference>
<evidence type="ECO:0000256" key="4">
    <source>
        <dbReference type="SAM" id="MobiDB-lite"/>
    </source>
</evidence>
<sequence>MLVATAACEPPPIAEPIAKATAEEPASKPEQEADPYRWLEQVESEKALSWAREQNEVSLARLAGDPRYEPVREAAERILTAADRIPYGGIYGDSVRNFWQDDEHVRGIWRQTSLASYRGEEPEWTTLLDLDELAEREGENWVWKGATCLPPAYQRCLLQLSRGGADAVVVREFDLARGEFIADGFVLEEEKQNLSWIDADRLLVASPLAGGSKNTSGYARSVRLWQRGTPLEEARTLFTSEATDAMTFGVAEHRPEGRELFILRMPDFFKETLYHIGADGDLTELPLPEDVNFQGLIDGQLIALLRSDWTRSGPESAAATLPAGSVVSIPLQQLREGDVRTVQLIAEASKTIAIEGAAITQDALYLSLLDNVRGRLLRARYKDGRWHSSPVELPATGSVDVVSSNAFSPTLLARFETFLEPDTLYAVAGDRAESIKTMPARFDAEPFTVEQRFATSDDGTQIPYFLVRAKNASTSGQTPTILYGYGGFEISLTPSYVSPLAIEWLQRGGAYAIANIRGGGEFGPRWHQAALRENRPLAFQDFAAVARHLIDSGLTSAPRLGIYGGSNGGLLTTATMVRNPELFGAVVSAVPLIDMLNYHTLLAGASWIGEYGNPGIPAEREFIARYSPYQRVSAEVDYPPLFLTTSTRDDRVHPGHARKMAARMQEQGHEVLYYENIEGGHAAAADLKQRAVRDALVVVWFLQQLKDSPAP</sequence>
<keyword evidence="8" id="KW-1185">Reference proteome</keyword>
<evidence type="ECO:0000256" key="2">
    <source>
        <dbReference type="ARBA" id="ARBA00022801"/>
    </source>
</evidence>
<feature type="region of interest" description="Disordered" evidence="4">
    <location>
        <begin position="1"/>
        <end position="35"/>
    </location>
</feature>
<dbReference type="EMBL" id="CP048711">
    <property type="protein sequence ID" value="QIB67521.1"/>
    <property type="molecule type" value="Genomic_DNA"/>
</dbReference>